<gene>
    <name evidence="1" type="ORF">EYF80_048902</name>
</gene>
<name>A0A4Z2FJH7_9TELE</name>
<evidence type="ECO:0000313" key="2">
    <source>
        <dbReference type="Proteomes" id="UP000314294"/>
    </source>
</evidence>
<sequence length="225" mass="24783">MIIIAALLCPRSPTTALQRKFTHVCRPFGAGEVDHEEASEAHLLQDVSAAALLLHGDLQDGVGAGGRLVGGRRLLGALLVAPHQQLHDLKTRAEAFVVCTVRRIVTFSLGMNEESRDSRSGHRSDLLCVDGRHLGDSSDLDHAFRIFPQVQEARGRVQQVPDHLISQMNQLIVPRALSPNTRRELHLHLANEVWSRRQQAGGDAAVPGLPSYLWIISSDKGRDYH</sequence>
<proteinExistence type="predicted"/>
<organism evidence="1 2">
    <name type="scientific">Liparis tanakae</name>
    <name type="common">Tanaka's snailfish</name>
    <dbReference type="NCBI Taxonomy" id="230148"/>
    <lineage>
        <taxon>Eukaryota</taxon>
        <taxon>Metazoa</taxon>
        <taxon>Chordata</taxon>
        <taxon>Craniata</taxon>
        <taxon>Vertebrata</taxon>
        <taxon>Euteleostomi</taxon>
        <taxon>Actinopterygii</taxon>
        <taxon>Neopterygii</taxon>
        <taxon>Teleostei</taxon>
        <taxon>Neoteleostei</taxon>
        <taxon>Acanthomorphata</taxon>
        <taxon>Eupercaria</taxon>
        <taxon>Perciformes</taxon>
        <taxon>Cottioidei</taxon>
        <taxon>Cottales</taxon>
        <taxon>Liparidae</taxon>
        <taxon>Liparis</taxon>
    </lineage>
</organism>
<evidence type="ECO:0000313" key="1">
    <source>
        <dbReference type="EMBL" id="TNN40934.1"/>
    </source>
</evidence>
<dbReference type="AlphaFoldDB" id="A0A4Z2FJH7"/>
<protein>
    <submittedName>
        <fullName evidence="1">Uncharacterized protein</fullName>
    </submittedName>
</protein>
<comment type="caution">
    <text evidence="1">The sequence shown here is derived from an EMBL/GenBank/DDBJ whole genome shotgun (WGS) entry which is preliminary data.</text>
</comment>
<keyword evidence="2" id="KW-1185">Reference proteome</keyword>
<reference evidence="1 2" key="1">
    <citation type="submission" date="2019-03" db="EMBL/GenBank/DDBJ databases">
        <title>First draft genome of Liparis tanakae, snailfish: a comprehensive survey of snailfish specific genes.</title>
        <authorList>
            <person name="Kim W."/>
            <person name="Song I."/>
            <person name="Jeong J.-H."/>
            <person name="Kim D."/>
            <person name="Kim S."/>
            <person name="Ryu S."/>
            <person name="Song J.Y."/>
            <person name="Lee S.K."/>
        </authorList>
    </citation>
    <scope>NUCLEOTIDE SEQUENCE [LARGE SCALE GENOMIC DNA]</scope>
    <source>
        <tissue evidence="1">Muscle</tissue>
    </source>
</reference>
<accession>A0A4Z2FJH7</accession>
<dbReference type="EMBL" id="SRLO01001147">
    <property type="protein sequence ID" value="TNN40934.1"/>
    <property type="molecule type" value="Genomic_DNA"/>
</dbReference>
<dbReference type="Proteomes" id="UP000314294">
    <property type="component" value="Unassembled WGS sequence"/>
</dbReference>